<evidence type="ECO:0000256" key="2">
    <source>
        <dbReference type="SAM" id="SignalP"/>
    </source>
</evidence>
<accession>A0A1J1ID79</accession>
<name>A0A1J1ID79_9DIPT</name>
<organism evidence="3 4">
    <name type="scientific">Clunio marinus</name>
    <dbReference type="NCBI Taxonomy" id="568069"/>
    <lineage>
        <taxon>Eukaryota</taxon>
        <taxon>Metazoa</taxon>
        <taxon>Ecdysozoa</taxon>
        <taxon>Arthropoda</taxon>
        <taxon>Hexapoda</taxon>
        <taxon>Insecta</taxon>
        <taxon>Pterygota</taxon>
        <taxon>Neoptera</taxon>
        <taxon>Endopterygota</taxon>
        <taxon>Diptera</taxon>
        <taxon>Nematocera</taxon>
        <taxon>Chironomoidea</taxon>
        <taxon>Chironomidae</taxon>
        <taxon>Clunio</taxon>
    </lineage>
</organism>
<feature type="compositionally biased region" description="Low complexity" evidence="1">
    <location>
        <begin position="86"/>
        <end position="143"/>
    </location>
</feature>
<dbReference type="EMBL" id="CVRI01000047">
    <property type="protein sequence ID" value="CRK98171.1"/>
    <property type="molecule type" value="Genomic_DNA"/>
</dbReference>
<feature type="signal peptide" evidence="2">
    <location>
        <begin position="1"/>
        <end position="21"/>
    </location>
</feature>
<dbReference type="OrthoDB" id="8197773at2759"/>
<keyword evidence="4" id="KW-1185">Reference proteome</keyword>
<keyword evidence="2" id="KW-0732">Signal</keyword>
<feature type="chain" id="PRO_5012814289" evidence="2">
    <location>
        <begin position="22"/>
        <end position="416"/>
    </location>
</feature>
<evidence type="ECO:0000313" key="4">
    <source>
        <dbReference type="Proteomes" id="UP000183832"/>
    </source>
</evidence>
<proteinExistence type="predicted"/>
<dbReference type="Proteomes" id="UP000183832">
    <property type="component" value="Unassembled WGS sequence"/>
</dbReference>
<gene>
    <name evidence="3" type="ORF">CLUMA_CG011537</name>
</gene>
<evidence type="ECO:0000256" key="1">
    <source>
        <dbReference type="SAM" id="MobiDB-lite"/>
    </source>
</evidence>
<evidence type="ECO:0000313" key="3">
    <source>
        <dbReference type="EMBL" id="CRK98171.1"/>
    </source>
</evidence>
<dbReference type="AlphaFoldDB" id="A0A1J1ID79"/>
<dbReference type="PROSITE" id="PS51257">
    <property type="entry name" value="PROKAR_LIPOPROTEIN"/>
    <property type="match status" value="1"/>
</dbReference>
<sequence length="416" mass="48962">MYTKSSYAFLIGLSIILSCRCLNPEERQMPQPDLSALKDNVGTLPLSDDYLPAVMQALHYYTEMMQYEIVKNPANDQVYKPPTKRPPVTTRRTTYRTTTTPKRTTRRPSTTTTRRTTSTTTTKRQTTRTTQKPFTTKTTTQSTTQNIEFPYSTEINIWHNPPTTTRPHKPGNYAPEKPPYWIYFGIPMKPEQGYHRPGVQRPQEGINTIADPDWKDPVFTQWFFQSKPKDIKAFDENELQYLDHLPKKLLIDIQRESSYLPAILDFDNVNEFRKKYDDSFYARYNKNLPNMQHMRMKMKIQMQQQRAMLTGRKKAPPTRPYVTMLFLYDLLKREAKAKKLHQFGGFSKELLKTLHDTSQKTGDYQMKFLLETFVERKEVTTPDVLSRINFILSDIKDERGETFRTLRLIPPLYYDL</sequence>
<protein>
    <submittedName>
        <fullName evidence="3">CLUMA_CG011537, isoform A</fullName>
    </submittedName>
</protein>
<reference evidence="3 4" key="1">
    <citation type="submission" date="2015-04" db="EMBL/GenBank/DDBJ databases">
        <authorList>
            <person name="Syromyatnikov M.Y."/>
            <person name="Popov V.N."/>
        </authorList>
    </citation>
    <scope>NUCLEOTIDE SEQUENCE [LARGE SCALE GENOMIC DNA]</scope>
</reference>
<feature type="region of interest" description="Disordered" evidence="1">
    <location>
        <begin position="76"/>
        <end position="143"/>
    </location>
</feature>